<feature type="binding site" evidence="10">
    <location>
        <position position="15"/>
    </location>
    <ligand>
        <name>Zn(2+)</name>
        <dbReference type="ChEBI" id="CHEBI:29105"/>
    </ligand>
</feature>
<dbReference type="SUPFAM" id="SSF55620">
    <property type="entry name" value="Tetrahydrobiopterin biosynthesis enzymes-like"/>
    <property type="match status" value="1"/>
</dbReference>
<evidence type="ECO:0000313" key="11">
    <source>
        <dbReference type="EMBL" id="RHM76091.1"/>
    </source>
</evidence>
<dbReference type="UniPathway" id="UPA00391"/>
<dbReference type="PANTHER" id="PTHR12589:SF7">
    <property type="entry name" value="6-PYRUVOYL TETRAHYDROBIOPTERIN SYNTHASE"/>
    <property type="match status" value="1"/>
</dbReference>
<gene>
    <name evidence="11" type="primary">queD</name>
    <name evidence="11" type="ORF">DWZ50_08850</name>
</gene>
<evidence type="ECO:0000313" key="12">
    <source>
        <dbReference type="Proteomes" id="UP000285610"/>
    </source>
</evidence>
<name>A0A415S9D6_MEDGN</name>
<evidence type="ECO:0000256" key="9">
    <source>
        <dbReference type="PIRSR" id="PIRSR006113-1"/>
    </source>
</evidence>
<feature type="binding site" evidence="10">
    <location>
        <position position="30"/>
    </location>
    <ligand>
        <name>Zn(2+)</name>
        <dbReference type="ChEBI" id="CHEBI:29105"/>
    </ligand>
</feature>
<feature type="active site" description="Charge relay system" evidence="9">
    <location>
        <position position="70"/>
    </location>
</feature>
<protein>
    <recommendedName>
        <fullName evidence="3 8">6-carboxy-5,6,7,8-tetrahydropterin synthase</fullName>
        <ecNumber evidence="8">4.-.-.-</ecNumber>
    </recommendedName>
</protein>
<dbReference type="Pfam" id="PF01242">
    <property type="entry name" value="PTPS"/>
    <property type="match status" value="1"/>
</dbReference>
<dbReference type="Proteomes" id="UP000285610">
    <property type="component" value="Unassembled WGS sequence"/>
</dbReference>
<dbReference type="PANTHER" id="PTHR12589">
    <property type="entry name" value="PYRUVOYL TETRAHYDROBIOPTERIN SYNTHASE"/>
    <property type="match status" value="1"/>
</dbReference>
<dbReference type="InterPro" id="IPR038418">
    <property type="entry name" value="6-PTP_synth/QueD_sf"/>
</dbReference>
<reference evidence="11 12" key="1">
    <citation type="submission" date="2018-08" db="EMBL/GenBank/DDBJ databases">
        <title>A genome reference for cultivated species of the human gut microbiota.</title>
        <authorList>
            <person name="Zou Y."/>
            <person name="Xue W."/>
            <person name="Luo G."/>
        </authorList>
    </citation>
    <scope>NUCLEOTIDE SEQUENCE [LARGE SCALE GENOMIC DNA]</scope>
    <source>
        <strain evidence="11 12">AF33-12</strain>
    </source>
</reference>
<dbReference type="EC" id="4.-.-.-" evidence="8"/>
<evidence type="ECO:0000256" key="4">
    <source>
        <dbReference type="ARBA" id="ARBA00022723"/>
    </source>
</evidence>
<comment type="pathway">
    <text evidence="1 8">Purine metabolism; 7-cyano-7-deazaguanine biosynthesis.</text>
</comment>
<dbReference type="PIRSF" id="PIRSF006113">
    <property type="entry name" value="PTP_synth"/>
    <property type="match status" value="1"/>
</dbReference>
<comment type="catalytic activity">
    <reaction evidence="7 8">
        <text>7,8-dihydroneopterin 3'-triphosphate + H2O = 6-carboxy-5,6,7,8-tetrahydropterin + triphosphate + acetaldehyde + 2 H(+)</text>
        <dbReference type="Rhea" id="RHEA:27966"/>
        <dbReference type="ChEBI" id="CHEBI:15343"/>
        <dbReference type="ChEBI" id="CHEBI:15377"/>
        <dbReference type="ChEBI" id="CHEBI:15378"/>
        <dbReference type="ChEBI" id="CHEBI:18036"/>
        <dbReference type="ChEBI" id="CHEBI:58462"/>
        <dbReference type="ChEBI" id="CHEBI:61032"/>
        <dbReference type="EC" id="4.1.2.50"/>
    </reaction>
</comment>
<evidence type="ECO:0000256" key="2">
    <source>
        <dbReference type="ARBA" id="ARBA00008900"/>
    </source>
</evidence>
<evidence type="ECO:0000256" key="8">
    <source>
        <dbReference type="PIRNR" id="PIRNR006113"/>
    </source>
</evidence>
<evidence type="ECO:0000256" key="10">
    <source>
        <dbReference type="PIRSR" id="PIRSR006113-2"/>
    </source>
</evidence>
<organism evidence="11 12">
    <name type="scientific">Mediterraneibacter gnavus</name>
    <name type="common">Ruminococcus gnavus</name>
    <dbReference type="NCBI Taxonomy" id="33038"/>
    <lineage>
        <taxon>Bacteria</taxon>
        <taxon>Bacillati</taxon>
        <taxon>Bacillota</taxon>
        <taxon>Clostridia</taxon>
        <taxon>Lachnospirales</taxon>
        <taxon>Lachnospiraceae</taxon>
        <taxon>Mediterraneibacter</taxon>
    </lineage>
</organism>
<evidence type="ECO:0000256" key="7">
    <source>
        <dbReference type="ARBA" id="ARBA00048807"/>
    </source>
</evidence>
<feature type="active site" description="Proton acceptor" evidence="9">
    <location>
        <position position="26"/>
    </location>
</feature>
<accession>A0A415S9D6</accession>
<evidence type="ECO:0000256" key="3">
    <source>
        <dbReference type="ARBA" id="ARBA00018141"/>
    </source>
</evidence>
<proteinExistence type="inferred from homology"/>
<sequence>MKIHIGRKFEFEACHFLPGKDIYGECSNLHGHRYELEVIVAGEINENGWLFNFKDLKRLVEDTVISKYDHQNLNEYFEVPTAENMGAYIFQNLSEELKKHNMTLKRIKLNETSKCYVEITEN</sequence>
<dbReference type="RefSeq" id="WP_118444596.1">
    <property type="nucleotide sequence ID" value="NZ_JBCPGC010000040.1"/>
</dbReference>
<dbReference type="Gene3D" id="3.30.479.10">
    <property type="entry name" value="6-pyruvoyl tetrahydropterin synthase/QueD"/>
    <property type="match status" value="1"/>
</dbReference>
<keyword evidence="4 8" id="KW-0479">Metal-binding</keyword>
<dbReference type="AlphaFoldDB" id="A0A415S9D6"/>
<dbReference type="GO" id="GO:0046872">
    <property type="term" value="F:metal ion binding"/>
    <property type="evidence" value="ECO:0007669"/>
    <property type="project" value="UniProtKB-KW"/>
</dbReference>
<dbReference type="InterPro" id="IPR007115">
    <property type="entry name" value="6-PTP_synth/QueD"/>
</dbReference>
<comment type="caution">
    <text evidence="11">The sequence shown here is derived from an EMBL/GenBank/DDBJ whole genome shotgun (WGS) entry which is preliminary data.</text>
</comment>
<keyword evidence="6 8" id="KW-0456">Lyase</keyword>
<dbReference type="GO" id="GO:0070497">
    <property type="term" value="F:6-carboxytetrahydropterin synthase activity"/>
    <property type="evidence" value="ECO:0007669"/>
    <property type="project" value="UniProtKB-EC"/>
</dbReference>
<dbReference type="NCBIfam" id="TIGR03367">
    <property type="entry name" value="queuosine_QueD"/>
    <property type="match status" value="1"/>
</dbReference>
<keyword evidence="5 8" id="KW-0862">Zinc</keyword>
<evidence type="ECO:0000256" key="5">
    <source>
        <dbReference type="ARBA" id="ARBA00022833"/>
    </source>
</evidence>
<dbReference type="EMBL" id="QRQE01000019">
    <property type="protein sequence ID" value="RHM76091.1"/>
    <property type="molecule type" value="Genomic_DNA"/>
</dbReference>
<dbReference type="GO" id="GO:0008616">
    <property type="term" value="P:tRNA queuosine(34) biosynthetic process"/>
    <property type="evidence" value="ECO:0007669"/>
    <property type="project" value="UniProtKB-KW"/>
</dbReference>
<evidence type="ECO:0000256" key="6">
    <source>
        <dbReference type="ARBA" id="ARBA00023239"/>
    </source>
</evidence>
<comment type="similarity">
    <text evidence="2 8">Belongs to the PTPS family. QueD subfamily.</text>
</comment>
<feature type="active site" description="Charge relay system" evidence="9">
    <location>
        <position position="111"/>
    </location>
</feature>
<comment type="cofactor">
    <cofactor evidence="8 10">
        <name>Zn(2+)</name>
        <dbReference type="ChEBI" id="CHEBI:29105"/>
    </cofactor>
    <text evidence="8 10">Binds 1 zinc ion per subunit.</text>
</comment>
<evidence type="ECO:0000256" key="1">
    <source>
        <dbReference type="ARBA" id="ARBA00005061"/>
    </source>
</evidence>
<feature type="binding site" evidence="10">
    <location>
        <position position="32"/>
    </location>
    <ligand>
        <name>Zn(2+)</name>
        <dbReference type="ChEBI" id="CHEBI:29105"/>
    </ligand>
</feature>
<keyword evidence="8" id="KW-0671">Queuosine biosynthesis</keyword>